<dbReference type="Pfam" id="PF00612">
    <property type="entry name" value="IQ"/>
    <property type="match status" value="2"/>
</dbReference>
<keyword evidence="2" id="KW-1185">Reference proteome</keyword>
<dbReference type="STRING" id="28743.ENSCVAP00000014619"/>
<proteinExistence type="predicted"/>
<name>A0A3Q2D827_CYPVA</name>
<dbReference type="SUPFAM" id="SSF52540">
    <property type="entry name" value="P-loop containing nucleoside triphosphate hydrolases"/>
    <property type="match status" value="1"/>
</dbReference>
<dbReference type="SMART" id="SM00015">
    <property type="entry name" value="IQ"/>
    <property type="match status" value="2"/>
</dbReference>
<dbReference type="AlphaFoldDB" id="A0A3Q2D827"/>
<reference evidence="1" key="1">
    <citation type="submission" date="2025-08" db="UniProtKB">
        <authorList>
            <consortium name="Ensembl"/>
        </authorList>
    </citation>
    <scope>IDENTIFICATION</scope>
</reference>
<sequence>PATMGSGQANFQAFLVRNKMRNEYLQKKTACIALQAAFRGMRVRAEQRKKHQAATVIQSVVKMFLCRKRYILLQHSVITVQVPLLRIRGHLNC</sequence>
<dbReference type="InterPro" id="IPR027417">
    <property type="entry name" value="P-loop_NTPase"/>
</dbReference>
<evidence type="ECO:0008006" key="3">
    <source>
        <dbReference type="Google" id="ProtNLM"/>
    </source>
</evidence>
<protein>
    <recommendedName>
        <fullName evidence="3">Myosin motor domain-containing protein</fullName>
    </recommendedName>
</protein>
<dbReference type="Gene3D" id="1.20.5.190">
    <property type="match status" value="2"/>
</dbReference>
<accession>A0A3Q2D827</accession>
<dbReference type="FunFam" id="1.20.5.190:FF:000084">
    <property type="entry name" value="Abnormal spindle microtubule assembly"/>
    <property type="match status" value="1"/>
</dbReference>
<dbReference type="Ensembl" id="ENSCVAT00000031187.1">
    <property type="protein sequence ID" value="ENSCVAP00000014619.1"/>
    <property type="gene ID" value="ENSCVAG00000017297.1"/>
</dbReference>
<evidence type="ECO:0000313" key="2">
    <source>
        <dbReference type="Proteomes" id="UP000265020"/>
    </source>
</evidence>
<reference evidence="1" key="2">
    <citation type="submission" date="2025-09" db="UniProtKB">
        <authorList>
            <consortium name="Ensembl"/>
        </authorList>
    </citation>
    <scope>IDENTIFICATION</scope>
</reference>
<dbReference type="InterPro" id="IPR000048">
    <property type="entry name" value="IQ_motif_EF-hand-BS"/>
</dbReference>
<evidence type="ECO:0000313" key="1">
    <source>
        <dbReference type="Ensembl" id="ENSCVAP00000014619.1"/>
    </source>
</evidence>
<organism evidence="1 2">
    <name type="scientific">Cyprinodon variegatus</name>
    <name type="common">Sheepshead minnow</name>
    <dbReference type="NCBI Taxonomy" id="28743"/>
    <lineage>
        <taxon>Eukaryota</taxon>
        <taxon>Metazoa</taxon>
        <taxon>Chordata</taxon>
        <taxon>Craniata</taxon>
        <taxon>Vertebrata</taxon>
        <taxon>Euteleostomi</taxon>
        <taxon>Actinopterygii</taxon>
        <taxon>Neopterygii</taxon>
        <taxon>Teleostei</taxon>
        <taxon>Neoteleostei</taxon>
        <taxon>Acanthomorphata</taxon>
        <taxon>Ovalentaria</taxon>
        <taxon>Atherinomorphae</taxon>
        <taxon>Cyprinodontiformes</taxon>
        <taxon>Cyprinodontidae</taxon>
        <taxon>Cyprinodon</taxon>
    </lineage>
</organism>
<dbReference type="PROSITE" id="PS50096">
    <property type="entry name" value="IQ"/>
    <property type="match status" value="1"/>
</dbReference>
<dbReference type="Proteomes" id="UP000265020">
    <property type="component" value="Unassembled WGS sequence"/>
</dbReference>